<reference evidence="2 3" key="1">
    <citation type="submission" date="2015-09" db="EMBL/GenBank/DDBJ databases">
        <title>Trachymyrmex zeteki WGS genome.</title>
        <authorList>
            <person name="Nygaard S."/>
            <person name="Hu H."/>
            <person name="Boomsma J."/>
            <person name="Zhang G."/>
        </authorList>
    </citation>
    <scope>NUCLEOTIDE SEQUENCE [LARGE SCALE GENOMIC DNA]</scope>
    <source>
        <strain evidence="2">Tzet28-1</strain>
        <tissue evidence="2">Whole body</tissue>
    </source>
</reference>
<sequence length="54" mass="5821">MPICLVPSYGGPRVRNSALTNLGASLASLVGSRVVASAVVSTNGRRRRRRIRRD</sequence>
<dbReference type="EMBL" id="KQ982383">
    <property type="protein sequence ID" value="KYQ56956.1"/>
    <property type="molecule type" value="Genomic_DNA"/>
</dbReference>
<dbReference type="AlphaFoldDB" id="A0A151X991"/>
<keyword evidence="1" id="KW-1133">Transmembrane helix</keyword>
<keyword evidence="3" id="KW-1185">Reference proteome</keyword>
<accession>A0A151X991</accession>
<organism evidence="2 3">
    <name type="scientific">Mycetomoellerius zeteki</name>
    <dbReference type="NCBI Taxonomy" id="64791"/>
    <lineage>
        <taxon>Eukaryota</taxon>
        <taxon>Metazoa</taxon>
        <taxon>Ecdysozoa</taxon>
        <taxon>Arthropoda</taxon>
        <taxon>Hexapoda</taxon>
        <taxon>Insecta</taxon>
        <taxon>Pterygota</taxon>
        <taxon>Neoptera</taxon>
        <taxon>Endopterygota</taxon>
        <taxon>Hymenoptera</taxon>
        <taxon>Apocrita</taxon>
        <taxon>Aculeata</taxon>
        <taxon>Formicoidea</taxon>
        <taxon>Formicidae</taxon>
        <taxon>Myrmicinae</taxon>
        <taxon>Mycetomoellerius</taxon>
    </lineage>
</organism>
<proteinExistence type="predicted"/>
<keyword evidence="1" id="KW-0472">Membrane</keyword>
<name>A0A151X991_9HYME</name>
<protein>
    <submittedName>
        <fullName evidence="2">Uncharacterized protein</fullName>
    </submittedName>
</protein>
<evidence type="ECO:0000256" key="1">
    <source>
        <dbReference type="SAM" id="Phobius"/>
    </source>
</evidence>
<evidence type="ECO:0000313" key="3">
    <source>
        <dbReference type="Proteomes" id="UP000075809"/>
    </source>
</evidence>
<gene>
    <name evidence="2" type="ORF">ALC60_04160</name>
</gene>
<dbReference type="Proteomes" id="UP000075809">
    <property type="component" value="Unassembled WGS sequence"/>
</dbReference>
<keyword evidence="1" id="KW-0812">Transmembrane</keyword>
<evidence type="ECO:0000313" key="2">
    <source>
        <dbReference type="EMBL" id="KYQ56956.1"/>
    </source>
</evidence>
<feature type="transmembrane region" description="Helical" evidence="1">
    <location>
        <begin position="22"/>
        <end position="43"/>
    </location>
</feature>